<reference evidence="3 4" key="1">
    <citation type="submission" date="2019-02" db="EMBL/GenBank/DDBJ databases">
        <title>Kribbella capetownensis sp. nov. and Kribbella speibonae sp. nov., isolated from soil.</title>
        <authorList>
            <person name="Curtis S.M."/>
            <person name="Norton I."/>
            <person name="Everest G.J."/>
            <person name="Meyers P.R."/>
        </authorList>
    </citation>
    <scope>NUCLEOTIDE SEQUENCE [LARGE SCALE GENOMIC DNA]</scope>
    <source>
        <strain evidence="1 3">SK5</strain>
        <strain evidence="2 4">YM55</strain>
    </source>
</reference>
<dbReference type="EMBL" id="SJKC01000005">
    <property type="protein sequence ID" value="TCC33170.1"/>
    <property type="molecule type" value="Genomic_DNA"/>
</dbReference>
<sequence length="81" mass="8806">MLPYRATTRRHLSTSPFKAQVSDSLKSYEVGERVSHDREGLGRVHAVEADGTTVIIDFGAGRLLRVAAPFSKLHSLGQADA</sequence>
<gene>
    <name evidence="1" type="ORF">E0H58_14440</name>
    <name evidence="2" type="ORF">E0H92_34040</name>
</gene>
<evidence type="ECO:0000313" key="2">
    <source>
        <dbReference type="EMBL" id="TCC33170.1"/>
    </source>
</evidence>
<evidence type="ECO:0000313" key="4">
    <source>
        <dbReference type="Proteomes" id="UP000294225"/>
    </source>
</evidence>
<dbReference type="Proteomes" id="UP000294225">
    <property type="component" value="Unassembled WGS sequence"/>
</dbReference>
<evidence type="ECO:0000313" key="1">
    <source>
        <dbReference type="EMBL" id="TCC25351.1"/>
    </source>
</evidence>
<dbReference type="RefSeq" id="WP_131461811.1">
    <property type="nucleotide sequence ID" value="NZ_SJJY01000002.1"/>
</dbReference>
<dbReference type="EMBL" id="SJJY01000002">
    <property type="protein sequence ID" value="TCC25351.1"/>
    <property type="molecule type" value="Genomic_DNA"/>
</dbReference>
<comment type="caution">
    <text evidence="2">The sequence shown here is derived from an EMBL/GenBank/DDBJ whole genome shotgun (WGS) entry which is preliminary data.</text>
</comment>
<dbReference type="Proteomes" id="UP000292385">
    <property type="component" value="Unassembled WGS sequence"/>
</dbReference>
<proteinExistence type="predicted"/>
<protein>
    <submittedName>
        <fullName evidence="2">Uncharacterized protein</fullName>
    </submittedName>
</protein>
<dbReference type="AlphaFoldDB" id="A0A4R0ILH3"/>
<name>A0A4R0ILH3_9ACTN</name>
<evidence type="ECO:0000313" key="3">
    <source>
        <dbReference type="Proteomes" id="UP000292385"/>
    </source>
</evidence>
<keyword evidence="3" id="KW-1185">Reference proteome</keyword>
<accession>A0A4R0ILH3</accession>
<organism evidence="2 4">
    <name type="scientific">Kribbella speibonae</name>
    <dbReference type="NCBI Taxonomy" id="1572660"/>
    <lineage>
        <taxon>Bacteria</taxon>
        <taxon>Bacillati</taxon>
        <taxon>Actinomycetota</taxon>
        <taxon>Actinomycetes</taxon>
        <taxon>Propionibacteriales</taxon>
        <taxon>Kribbellaceae</taxon>
        <taxon>Kribbella</taxon>
    </lineage>
</organism>